<dbReference type="PANTHER" id="PTHR13504">
    <property type="entry name" value="FIDO DOMAIN-CONTAINING PROTEIN DDB_G0283145"/>
    <property type="match status" value="1"/>
</dbReference>
<evidence type="ECO:0000256" key="1">
    <source>
        <dbReference type="PIRSR" id="PIRSR640198-1"/>
    </source>
</evidence>
<dbReference type="InterPro" id="IPR036597">
    <property type="entry name" value="Fido-like_dom_sf"/>
</dbReference>
<dbReference type="Gene3D" id="1.10.3290.10">
    <property type="entry name" value="Fido-like domain"/>
    <property type="match status" value="1"/>
</dbReference>
<dbReference type="InterPro" id="IPR040198">
    <property type="entry name" value="Fido_containing"/>
</dbReference>
<reference evidence="4" key="2">
    <citation type="submission" date="2023-01" db="EMBL/GenBank/DDBJ databases">
        <authorList>
            <person name="Sun Q."/>
            <person name="Evtushenko L."/>
        </authorList>
    </citation>
    <scope>NUCLEOTIDE SEQUENCE</scope>
    <source>
        <strain evidence="4">VKM B-2935</strain>
    </source>
</reference>
<evidence type="ECO:0000313" key="5">
    <source>
        <dbReference type="Proteomes" id="UP001143328"/>
    </source>
</evidence>
<feature type="active site" evidence="1">
    <location>
        <position position="209"/>
    </location>
</feature>
<dbReference type="PROSITE" id="PS51459">
    <property type="entry name" value="FIDO"/>
    <property type="match status" value="1"/>
</dbReference>
<dbReference type="InterPro" id="IPR003812">
    <property type="entry name" value="Fido"/>
</dbReference>
<organism evidence="4 5">
    <name type="scientific">Pseudomonas turukhanskensis</name>
    <dbReference type="NCBI Taxonomy" id="1806536"/>
    <lineage>
        <taxon>Bacteria</taxon>
        <taxon>Pseudomonadati</taxon>
        <taxon>Pseudomonadota</taxon>
        <taxon>Gammaproteobacteria</taxon>
        <taxon>Pseudomonadales</taxon>
        <taxon>Pseudomonadaceae</taxon>
        <taxon>Pseudomonas</taxon>
    </lineage>
</organism>
<dbReference type="SUPFAM" id="SSF140931">
    <property type="entry name" value="Fic-like"/>
    <property type="match status" value="1"/>
</dbReference>
<dbReference type="AlphaFoldDB" id="A0A9W6K4S9"/>
<dbReference type="EMBL" id="BSFN01000001">
    <property type="protein sequence ID" value="GLK87499.1"/>
    <property type="molecule type" value="Genomic_DNA"/>
</dbReference>
<reference evidence="4" key="1">
    <citation type="journal article" date="2014" name="Int. J. Syst. Evol. Microbiol.">
        <title>Complete genome sequence of Corynebacterium casei LMG S-19264T (=DSM 44701T), isolated from a smear-ripened cheese.</title>
        <authorList>
            <consortium name="US DOE Joint Genome Institute (JGI-PGF)"/>
            <person name="Walter F."/>
            <person name="Albersmeier A."/>
            <person name="Kalinowski J."/>
            <person name="Ruckert C."/>
        </authorList>
    </citation>
    <scope>NUCLEOTIDE SEQUENCE</scope>
    <source>
        <strain evidence="4">VKM B-2935</strain>
    </source>
</reference>
<accession>A0A9W6K4S9</accession>
<protein>
    <recommendedName>
        <fullName evidence="3">Fido domain-containing protein</fullName>
    </recommendedName>
</protein>
<dbReference type="Pfam" id="PF02661">
    <property type="entry name" value="Fic"/>
    <property type="match status" value="1"/>
</dbReference>
<dbReference type="GO" id="GO:0005524">
    <property type="term" value="F:ATP binding"/>
    <property type="evidence" value="ECO:0007669"/>
    <property type="project" value="UniProtKB-KW"/>
</dbReference>
<feature type="binding site" evidence="2">
    <location>
        <begin position="213"/>
        <end position="220"/>
    </location>
    <ligand>
        <name>ATP</name>
        <dbReference type="ChEBI" id="CHEBI:30616"/>
    </ligand>
</feature>
<dbReference type="PANTHER" id="PTHR13504:SF38">
    <property type="entry name" value="FIDO DOMAIN-CONTAINING PROTEIN"/>
    <property type="match status" value="1"/>
</dbReference>
<feature type="binding site" evidence="2">
    <location>
        <begin position="250"/>
        <end position="251"/>
    </location>
    <ligand>
        <name>ATP</name>
        <dbReference type="ChEBI" id="CHEBI:30616"/>
    </ligand>
</feature>
<gene>
    <name evidence="4" type="ORF">GCM10017655_05610</name>
</gene>
<keyword evidence="2" id="KW-0067">ATP-binding</keyword>
<keyword evidence="5" id="KW-1185">Reference proteome</keyword>
<keyword evidence="2" id="KW-0547">Nucleotide-binding</keyword>
<feature type="binding site" evidence="2">
    <location>
        <begin position="163"/>
        <end position="166"/>
    </location>
    <ligand>
        <name>ATP</name>
        <dbReference type="ChEBI" id="CHEBI:30616"/>
    </ligand>
</feature>
<sequence>MPQEFISGIEWLNPVMPSPNFPQRMLDAAEHLPIQAGRLSGLLPKQTSLRLAGLMRITSSYYSNLIEGQYTEPAQLSPRAPRRDVKELNELAMSHIGAQEALERLSRQAGAALEWRDFFDPALLGRVHRRLFEAGNEQDLTLADGSRLIPGQLRDEAQRNVFVGNHAAPAWDSVMPMLRRLQDVYGRLADPRLKLLGSLAYHHRLAFVHPFADGNGRLVRMVTHLQLHKLGLVTPLWSLSRGLARHQAEYYARLRAADQPRRGDLDGRGLLSQSALIEFVEFMLQICIDQMAYVEKQMGLGALRTRLERVVGLEPTFVQAGIKPEMARALHILLTQGEVTRADFKVYTGLIDKTAGEQLKKLVTLGVVEAPSAKSRQIYPGLPVWFAQIIFPDLHRRFSG</sequence>
<feature type="domain" description="Fido" evidence="3">
    <location>
        <begin position="119"/>
        <end position="285"/>
    </location>
</feature>
<name>A0A9W6K4S9_9PSED</name>
<proteinExistence type="predicted"/>
<evidence type="ECO:0000256" key="2">
    <source>
        <dbReference type="PIRSR" id="PIRSR640198-2"/>
    </source>
</evidence>
<dbReference type="Proteomes" id="UP001143328">
    <property type="component" value="Unassembled WGS sequence"/>
</dbReference>
<comment type="caution">
    <text evidence="4">The sequence shown here is derived from an EMBL/GenBank/DDBJ whole genome shotgun (WGS) entry which is preliminary data.</text>
</comment>
<evidence type="ECO:0000313" key="4">
    <source>
        <dbReference type="EMBL" id="GLK87499.1"/>
    </source>
</evidence>
<evidence type="ECO:0000259" key="3">
    <source>
        <dbReference type="PROSITE" id="PS51459"/>
    </source>
</evidence>